<feature type="domain" description="PAC" evidence="23">
    <location>
        <begin position="545"/>
        <end position="598"/>
    </location>
</feature>
<evidence type="ECO:0000256" key="2">
    <source>
        <dbReference type="ARBA" id="ARBA00004651"/>
    </source>
</evidence>
<dbReference type="SMART" id="SM00448">
    <property type="entry name" value="REC"/>
    <property type="match status" value="1"/>
</dbReference>
<dbReference type="PROSITE" id="PS50894">
    <property type="entry name" value="HPT"/>
    <property type="match status" value="1"/>
</dbReference>
<dbReference type="FunFam" id="1.10.287.130:FF:000002">
    <property type="entry name" value="Two-component osmosensing histidine kinase"/>
    <property type="match status" value="1"/>
</dbReference>
<dbReference type="PROSITE" id="PS50112">
    <property type="entry name" value="PAS"/>
    <property type="match status" value="2"/>
</dbReference>
<dbReference type="InterPro" id="IPR000014">
    <property type="entry name" value="PAS"/>
</dbReference>
<dbReference type="InterPro" id="IPR004358">
    <property type="entry name" value="Sig_transdc_His_kin-like_C"/>
</dbReference>
<feature type="transmembrane region" description="Helical" evidence="19">
    <location>
        <begin position="9"/>
        <end position="27"/>
    </location>
</feature>
<dbReference type="Pfam" id="PF13426">
    <property type="entry name" value="PAS_9"/>
    <property type="match status" value="1"/>
</dbReference>
<evidence type="ECO:0000256" key="6">
    <source>
        <dbReference type="ARBA" id="ARBA00022679"/>
    </source>
</evidence>
<dbReference type="SUPFAM" id="SSF47384">
    <property type="entry name" value="Homodimeric domain of signal transducing histidine kinase"/>
    <property type="match status" value="1"/>
</dbReference>
<feature type="domain" description="Response regulatory" evidence="21">
    <location>
        <begin position="987"/>
        <end position="1103"/>
    </location>
</feature>
<dbReference type="InterPro" id="IPR013656">
    <property type="entry name" value="PAS_4"/>
</dbReference>
<dbReference type="InterPro" id="IPR001789">
    <property type="entry name" value="Sig_transdc_resp-reg_receiver"/>
</dbReference>
<proteinExistence type="predicted"/>
<dbReference type="GO" id="GO:0005524">
    <property type="term" value="F:ATP binding"/>
    <property type="evidence" value="ECO:0007669"/>
    <property type="project" value="UniProtKB-KW"/>
</dbReference>
<evidence type="ECO:0000256" key="17">
    <source>
        <dbReference type="PROSITE-ProRule" id="PRU00169"/>
    </source>
</evidence>
<evidence type="ECO:0000259" key="24">
    <source>
        <dbReference type="PROSITE" id="PS50894"/>
    </source>
</evidence>
<dbReference type="EC" id="2.7.13.3" evidence="3"/>
<dbReference type="PANTHER" id="PTHR45339">
    <property type="entry name" value="HYBRID SIGNAL TRANSDUCTION HISTIDINE KINASE J"/>
    <property type="match status" value="1"/>
</dbReference>
<dbReference type="CDD" id="cd17546">
    <property type="entry name" value="REC_hyHK_CKI1_RcsC-like"/>
    <property type="match status" value="1"/>
</dbReference>
<evidence type="ECO:0000256" key="7">
    <source>
        <dbReference type="ARBA" id="ARBA00022692"/>
    </source>
</evidence>
<dbReference type="PRINTS" id="PR00344">
    <property type="entry name" value="BCTRLSENSOR"/>
</dbReference>
<keyword evidence="18" id="KW-0175">Coiled coil</keyword>
<dbReference type="AlphaFoldDB" id="A0AAC9N4V9"/>
<reference evidence="25 26" key="1">
    <citation type="submission" date="2016-10" db="EMBL/GenBank/DDBJ databases">
        <title>Flavobacterium gilvum sp. nov., isolated from stream water.</title>
        <authorList>
            <person name="Shin S.-K."/>
            <person name="Cho Y.-J."/>
            <person name="Yi H."/>
        </authorList>
    </citation>
    <scope>NUCLEOTIDE SEQUENCE [LARGE SCALE GENOMIC DNA]</scope>
    <source>
        <strain evidence="25 26">EM1308</strain>
    </source>
</reference>
<dbReference type="SMART" id="SM00387">
    <property type="entry name" value="HATPase_c"/>
    <property type="match status" value="1"/>
</dbReference>
<dbReference type="InterPro" id="IPR003594">
    <property type="entry name" value="HATPase_dom"/>
</dbReference>
<dbReference type="KEGG" id="fgl:EM308_04550"/>
<dbReference type="Gene3D" id="1.20.120.160">
    <property type="entry name" value="HPT domain"/>
    <property type="match status" value="1"/>
</dbReference>
<dbReference type="PROSITE" id="PS50110">
    <property type="entry name" value="RESPONSE_REGULATORY"/>
    <property type="match status" value="1"/>
</dbReference>
<dbReference type="Pfam" id="PF08448">
    <property type="entry name" value="PAS_4"/>
    <property type="match status" value="1"/>
</dbReference>
<dbReference type="SUPFAM" id="SSF47226">
    <property type="entry name" value="Histidine-containing phosphotransfer domain, HPT domain"/>
    <property type="match status" value="1"/>
</dbReference>
<dbReference type="CDD" id="cd00082">
    <property type="entry name" value="HisKA"/>
    <property type="match status" value="1"/>
</dbReference>
<dbReference type="Pfam" id="PF08447">
    <property type="entry name" value="PAS_3"/>
    <property type="match status" value="2"/>
</dbReference>
<dbReference type="CDD" id="cd00130">
    <property type="entry name" value="PAS"/>
    <property type="match status" value="3"/>
</dbReference>
<dbReference type="SMART" id="SM00091">
    <property type="entry name" value="PAS"/>
    <property type="match status" value="4"/>
</dbReference>
<sequence length="1242" mass="141065">MDEIIKKKVGLPLIIFFGVIYLCFTWVNTKDKLDRKAIQIAKSAAAMIHTSDLQKLKVQASDIHTAEYQYLNGDLRSLVNANQNPQVRFAYLYTLKNDKLYFMVGGESVGSRDYSPPGQEFTEAEKAYYDSFNEDKTIITNAVKDRWGKWVSVLVPIKDPVTQKIIAVFGMNFDAQGWYSNIIYQMTQASILLILTLIVFFGYLKIKLNNKLLNNELQRVKKIKNQLNRSENRFKEIIDNVQDILYQADLNGNFLEISSNSVNVFGYHRLELIGAPSTILYANPEERKMVLNIMGEAGECNDVQVTFKTKENELLHVSLTAKWMFDENNNPSYINGIMRNITERKKIEEKLAKSENLLHTIFENQPECIKIVDATGNLILMNQIGLEMIEADSMEQVEGACVFDLIEPNYKEAFINLHKQVIKGNHEKLEFEIVGLKGTKRWVETVAVPMMLDGEMVHLGLTRDISKRKIADERLSEAQRIGRLGSFDLSLATGIYKLSEISKEILGIDESYVTDMEGWMKLVHPDSIDKVIQYRQIVISQNIDTELAYKIIRPNDGAERWVETTARAYTDQLGNPYRVAGLLRDITESKLAAERLEKSEQFLKESQKVGRIGSYEIDLNTEVWQTSEGINLIFGIDNNSIKNLDDYKTFIHPDYKKEIEEYFYDVIAQKKKFSKQYKIIRRNDGAERWIHGRGLLIFDENGDPIKMTGAIQDITAQKKFESELIIAKEKAEESERLKTAFLANISHEMRTPLNGILGMNRLLMDTNLNTEQLELTNAISFSGENLVSIVNDILDLSKINAGKLTFEQVNFDLEGLVRHVIYNFRPMLKPNTRLEFDMDSNIPKVLVGDSLRLKQIFNNLVGNAVKFTHQGELRIAISYEKTLSGIVLLAAVKDTGIGIASDKVDEIFMSFTQAEGNITRKYGGTGLGLSITKHLIELQGGSITVESELGKGSTFSFRLPLGIGNDGDVAVKKAQSKWDSKTLEGLRILLAEDQEVNQKLVTKLVQKAGGHIVVAENGQVAVDQLKDDSNFDLVLMDLQMPILDGFSATDRIRNDLKLNIPIIAMTASAMMGEADKCLSRGMNGYLSKPFEFQKFFEIVQQFVEKADENKNPEPIQKNDVTKKQFYNLSWLEELGDPDYSEEIVLTYLETVPVLLDNVRESAKEGNWEEVYEKTHKAKSPVGLFQETSLYELLLKIETAAQKKTNLTECLLWIDEAILLSKEIEEQLKLDLNKIKASSVERK</sequence>
<dbReference type="NCBIfam" id="TIGR00229">
    <property type="entry name" value="sensory_box"/>
    <property type="match status" value="4"/>
</dbReference>
<keyword evidence="8" id="KW-0547">Nucleotide-binding</keyword>
<dbReference type="PROSITE" id="PS50109">
    <property type="entry name" value="HIS_KIN"/>
    <property type="match status" value="1"/>
</dbReference>
<dbReference type="Gene3D" id="3.30.450.20">
    <property type="entry name" value="PAS domain"/>
    <property type="match status" value="4"/>
</dbReference>
<keyword evidence="7 19" id="KW-0812">Transmembrane</keyword>
<dbReference type="GO" id="GO:0005886">
    <property type="term" value="C:plasma membrane"/>
    <property type="evidence" value="ECO:0007669"/>
    <property type="project" value="UniProtKB-SubCell"/>
</dbReference>
<feature type="domain" description="PAC" evidence="23">
    <location>
        <begin position="427"/>
        <end position="477"/>
    </location>
</feature>
<evidence type="ECO:0000256" key="18">
    <source>
        <dbReference type="SAM" id="Coils"/>
    </source>
</evidence>
<evidence type="ECO:0000256" key="5">
    <source>
        <dbReference type="ARBA" id="ARBA00022553"/>
    </source>
</evidence>
<protein>
    <recommendedName>
        <fullName evidence="15">Sensory/regulatory protein RpfC</fullName>
        <ecNumber evidence="3">2.7.13.3</ecNumber>
    </recommendedName>
</protein>
<dbReference type="SMART" id="SM00086">
    <property type="entry name" value="PAC"/>
    <property type="match status" value="4"/>
</dbReference>
<keyword evidence="9" id="KW-0418">Kinase</keyword>
<dbReference type="SUPFAM" id="SSF55874">
    <property type="entry name" value="ATPase domain of HSP90 chaperone/DNA topoisomerase II/histidine kinase"/>
    <property type="match status" value="1"/>
</dbReference>
<dbReference type="PROSITE" id="PS50113">
    <property type="entry name" value="PAC"/>
    <property type="match status" value="4"/>
</dbReference>
<keyword evidence="11 19" id="KW-1133">Transmembrane helix</keyword>
<name>A0AAC9N4V9_9FLAO</name>
<dbReference type="InterPro" id="IPR011006">
    <property type="entry name" value="CheY-like_superfamily"/>
</dbReference>
<dbReference type="InterPro" id="IPR005467">
    <property type="entry name" value="His_kinase_dom"/>
</dbReference>
<keyword evidence="4" id="KW-1003">Cell membrane</keyword>
<feature type="modified residue" description="4-aspartylphosphate" evidence="17">
    <location>
        <position position="1037"/>
    </location>
</feature>
<feature type="coiled-coil region" evidence="18">
    <location>
        <begin position="210"/>
        <end position="240"/>
    </location>
</feature>
<dbReference type="GO" id="GO:0000155">
    <property type="term" value="F:phosphorelay sensor kinase activity"/>
    <property type="evidence" value="ECO:0007669"/>
    <property type="project" value="InterPro"/>
</dbReference>
<comment type="subcellular location">
    <subcellularLocation>
        <location evidence="2">Cell membrane</location>
        <topology evidence="2">Multi-pass membrane protein</topology>
    </subcellularLocation>
</comment>
<evidence type="ECO:0000259" key="23">
    <source>
        <dbReference type="PROSITE" id="PS50113"/>
    </source>
</evidence>
<keyword evidence="26" id="KW-1185">Reference proteome</keyword>
<evidence type="ECO:0000256" key="10">
    <source>
        <dbReference type="ARBA" id="ARBA00022840"/>
    </source>
</evidence>
<dbReference type="Gene3D" id="2.10.70.100">
    <property type="match status" value="2"/>
</dbReference>
<keyword evidence="12" id="KW-0902">Two-component regulatory system</keyword>
<evidence type="ECO:0000256" key="19">
    <source>
        <dbReference type="SAM" id="Phobius"/>
    </source>
</evidence>
<evidence type="ECO:0000256" key="9">
    <source>
        <dbReference type="ARBA" id="ARBA00022777"/>
    </source>
</evidence>
<evidence type="ECO:0000256" key="3">
    <source>
        <dbReference type="ARBA" id="ARBA00012438"/>
    </source>
</evidence>
<dbReference type="InterPro" id="IPR036097">
    <property type="entry name" value="HisK_dim/P_sf"/>
</dbReference>
<dbReference type="RefSeq" id="WP_051877592.1">
    <property type="nucleotide sequence ID" value="NZ_CP017479.1"/>
</dbReference>
<evidence type="ECO:0000256" key="15">
    <source>
        <dbReference type="ARBA" id="ARBA00068150"/>
    </source>
</evidence>
<feature type="domain" description="PAS" evidence="22">
    <location>
        <begin position="230"/>
        <end position="301"/>
    </location>
</feature>
<dbReference type="CDD" id="cd16922">
    <property type="entry name" value="HATPase_EvgS-ArcB-TorS-like"/>
    <property type="match status" value="1"/>
</dbReference>
<dbReference type="SUPFAM" id="SSF55785">
    <property type="entry name" value="PYP-like sensor domain (PAS domain)"/>
    <property type="match status" value="4"/>
</dbReference>
<organism evidence="25 26">
    <name type="scientific">Flavobacterium gilvum</name>
    <dbReference type="NCBI Taxonomy" id="1492737"/>
    <lineage>
        <taxon>Bacteria</taxon>
        <taxon>Pseudomonadati</taxon>
        <taxon>Bacteroidota</taxon>
        <taxon>Flavobacteriia</taxon>
        <taxon>Flavobacteriales</taxon>
        <taxon>Flavobacteriaceae</taxon>
        <taxon>Flavobacterium</taxon>
    </lineage>
</organism>
<dbReference type="EMBL" id="CP017479">
    <property type="protein sequence ID" value="AOW08831.1"/>
    <property type="molecule type" value="Genomic_DNA"/>
</dbReference>
<feature type="modified residue" description="Phosphohistidine" evidence="16">
    <location>
        <position position="1175"/>
    </location>
</feature>
<dbReference type="InterPro" id="IPR003661">
    <property type="entry name" value="HisK_dim/P_dom"/>
</dbReference>
<feature type="transmembrane region" description="Helical" evidence="19">
    <location>
        <begin position="182"/>
        <end position="204"/>
    </location>
</feature>
<feature type="domain" description="PAS" evidence="22">
    <location>
        <begin position="354"/>
        <end position="425"/>
    </location>
</feature>
<keyword evidence="13 19" id="KW-0472">Membrane</keyword>
<dbReference type="InterPro" id="IPR008207">
    <property type="entry name" value="Sig_transdc_His_kin_Hpt_dom"/>
</dbReference>
<dbReference type="FunFam" id="3.30.565.10:FF:000010">
    <property type="entry name" value="Sensor histidine kinase RcsC"/>
    <property type="match status" value="1"/>
</dbReference>
<evidence type="ECO:0000256" key="13">
    <source>
        <dbReference type="ARBA" id="ARBA00023136"/>
    </source>
</evidence>
<dbReference type="Gene3D" id="3.40.50.2300">
    <property type="match status" value="1"/>
</dbReference>
<dbReference type="InterPro" id="IPR001610">
    <property type="entry name" value="PAC"/>
</dbReference>
<keyword evidence="5 17" id="KW-0597">Phosphoprotein</keyword>
<evidence type="ECO:0000256" key="12">
    <source>
        <dbReference type="ARBA" id="ARBA00023012"/>
    </source>
</evidence>
<evidence type="ECO:0000256" key="1">
    <source>
        <dbReference type="ARBA" id="ARBA00000085"/>
    </source>
</evidence>
<dbReference type="InterPro" id="IPR000700">
    <property type="entry name" value="PAS-assoc_C"/>
</dbReference>
<evidence type="ECO:0000313" key="25">
    <source>
        <dbReference type="EMBL" id="AOW08831.1"/>
    </source>
</evidence>
<keyword evidence="6" id="KW-0808">Transferase</keyword>
<dbReference type="Pfam" id="PF00072">
    <property type="entry name" value="Response_reg"/>
    <property type="match status" value="1"/>
</dbReference>
<feature type="domain" description="PAC" evidence="23">
    <location>
        <begin position="673"/>
        <end position="726"/>
    </location>
</feature>
<dbReference type="SUPFAM" id="SSF52172">
    <property type="entry name" value="CheY-like"/>
    <property type="match status" value="1"/>
</dbReference>
<dbReference type="PANTHER" id="PTHR45339:SF1">
    <property type="entry name" value="HYBRID SIGNAL TRANSDUCTION HISTIDINE KINASE J"/>
    <property type="match status" value="1"/>
</dbReference>
<dbReference type="InterPro" id="IPR036641">
    <property type="entry name" value="HPT_dom_sf"/>
</dbReference>
<evidence type="ECO:0000313" key="26">
    <source>
        <dbReference type="Proteomes" id="UP000175968"/>
    </source>
</evidence>
<evidence type="ECO:0000256" key="16">
    <source>
        <dbReference type="PROSITE-ProRule" id="PRU00110"/>
    </source>
</evidence>
<evidence type="ECO:0000259" key="20">
    <source>
        <dbReference type="PROSITE" id="PS50109"/>
    </source>
</evidence>
<accession>A0AAC9N4V9</accession>
<evidence type="ECO:0000256" key="14">
    <source>
        <dbReference type="ARBA" id="ARBA00064003"/>
    </source>
</evidence>
<dbReference type="SMART" id="SM00388">
    <property type="entry name" value="HisKA"/>
    <property type="match status" value="1"/>
</dbReference>
<evidence type="ECO:0000259" key="22">
    <source>
        <dbReference type="PROSITE" id="PS50112"/>
    </source>
</evidence>
<gene>
    <name evidence="25" type="ORF">EM308_04550</name>
</gene>
<feature type="domain" description="Histidine kinase" evidence="20">
    <location>
        <begin position="744"/>
        <end position="963"/>
    </location>
</feature>
<dbReference type="InterPro" id="IPR013655">
    <property type="entry name" value="PAS_fold_3"/>
</dbReference>
<comment type="catalytic activity">
    <reaction evidence="1">
        <text>ATP + protein L-histidine = ADP + protein N-phospho-L-histidine.</text>
        <dbReference type="EC" id="2.7.13.3"/>
    </reaction>
</comment>
<comment type="subunit">
    <text evidence="14">At low DSF concentrations, interacts with RpfF.</text>
</comment>
<dbReference type="InterPro" id="IPR036890">
    <property type="entry name" value="HATPase_C_sf"/>
</dbReference>
<evidence type="ECO:0000256" key="11">
    <source>
        <dbReference type="ARBA" id="ARBA00022989"/>
    </source>
</evidence>
<dbReference type="Pfam" id="PF02518">
    <property type="entry name" value="HATPase_c"/>
    <property type="match status" value="1"/>
</dbReference>
<evidence type="ECO:0000256" key="4">
    <source>
        <dbReference type="ARBA" id="ARBA00022475"/>
    </source>
</evidence>
<feature type="domain" description="PAC" evidence="23">
    <location>
        <begin position="301"/>
        <end position="353"/>
    </location>
</feature>
<dbReference type="Pfam" id="PF00512">
    <property type="entry name" value="HisKA"/>
    <property type="match status" value="1"/>
</dbReference>
<dbReference type="Proteomes" id="UP000175968">
    <property type="component" value="Chromosome"/>
</dbReference>
<keyword evidence="10" id="KW-0067">ATP-binding</keyword>
<evidence type="ECO:0000259" key="21">
    <source>
        <dbReference type="PROSITE" id="PS50110"/>
    </source>
</evidence>
<feature type="domain" description="HPt" evidence="24">
    <location>
        <begin position="1136"/>
        <end position="1234"/>
    </location>
</feature>
<dbReference type="InterPro" id="IPR035965">
    <property type="entry name" value="PAS-like_dom_sf"/>
</dbReference>
<dbReference type="Gene3D" id="1.10.287.130">
    <property type="match status" value="1"/>
</dbReference>
<evidence type="ECO:0000256" key="8">
    <source>
        <dbReference type="ARBA" id="ARBA00022741"/>
    </source>
</evidence>
<dbReference type="Gene3D" id="3.30.565.10">
    <property type="entry name" value="Histidine kinase-like ATPase, C-terminal domain"/>
    <property type="match status" value="1"/>
</dbReference>